<dbReference type="SUPFAM" id="SSF52540">
    <property type="entry name" value="P-loop containing nucleoside triphosphate hydrolases"/>
    <property type="match status" value="1"/>
</dbReference>
<dbReference type="EC" id="2.5.1.17" evidence="3 8"/>
<evidence type="ECO:0000256" key="5">
    <source>
        <dbReference type="ARBA" id="ARBA00024929"/>
    </source>
</evidence>
<dbReference type="NCBIfam" id="TIGR00708">
    <property type="entry name" value="cobA"/>
    <property type="match status" value="1"/>
</dbReference>
<dbReference type="Gene3D" id="3.40.50.300">
    <property type="entry name" value="P-loop containing nucleotide triphosphate hydrolases"/>
    <property type="match status" value="1"/>
</dbReference>
<evidence type="ECO:0000256" key="8">
    <source>
        <dbReference type="PIRNR" id="PIRNR015617"/>
    </source>
</evidence>
<evidence type="ECO:0000256" key="3">
    <source>
        <dbReference type="ARBA" id="ARBA00012454"/>
    </source>
</evidence>
<dbReference type="CDD" id="cd00561">
    <property type="entry name" value="CobA_ACA"/>
    <property type="match status" value="1"/>
</dbReference>
<comment type="catalytic activity">
    <reaction evidence="6 8">
        <text>2 cob(II)yrinate a,c diamide + reduced [electron-transfer flavoprotein] + 2 ATP = 2 adenosylcob(III)yrinate a,c-diamide + 2 triphosphate + oxidized [electron-transfer flavoprotein] + 3 H(+)</text>
        <dbReference type="Rhea" id="RHEA:11528"/>
        <dbReference type="Rhea" id="RHEA-COMP:10685"/>
        <dbReference type="Rhea" id="RHEA-COMP:10686"/>
        <dbReference type="ChEBI" id="CHEBI:15378"/>
        <dbReference type="ChEBI" id="CHEBI:18036"/>
        <dbReference type="ChEBI" id="CHEBI:30616"/>
        <dbReference type="ChEBI" id="CHEBI:57692"/>
        <dbReference type="ChEBI" id="CHEBI:58307"/>
        <dbReference type="ChEBI" id="CHEBI:58503"/>
        <dbReference type="ChEBI" id="CHEBI:58537"/>
        <dbReference type="EC" id="2.5.1.17"/>
    </reaction>
</comment>
<evidence type="ECO:0000313" key="11">
    <source>
        <dbReference type="EMBL" id="MFC3181179.1"/>
    </source>
</evidence>
<keyword evidence="8 11" id="KW-0808">Transferase</keyword>
<dbReference type="Proteomes" id="UP001595547">
    <property type="component" value="Unassembled WGS sequence"/>
</dbReference>
<keyword evidence="8" id="KW-0963">Cytoplasm</keyword>
<comment type="subcellular location">
    <subcellularLocation>
        <location evidence="8">Cytoplasm</location>
    </subcellularLocation>
</comment>
<feature type="domain" description="Cob(I)alamin adenosyltransferase N-terminal" evidence="10">
    <location>
        <begin position="17"/>
        <end position="37"/>
    </location>
</feature>
<evidence type="ECO:0000256" key="4">
    <source>
        <dbReference type="ARBA" id="ARBA00023244"/>
    </source>
</evidence>
<dbReference type="GO" id="GO:0008817">
    <property type="term" value="F:corrinoid adenosyltransferase activity"/>
    <property type="evidence" value="ECO:0007669"/>
    <property type="project" value="UniProtKB-EC"/>
</dbReference>
<gene>
    <name evidence="11" type="primary">cobO</name>
    <name evidence="11" type="ORF">ACFOGH_09285</name>
</gene>
<reference evidence="12" key="1">
    <citation type="journal article" date="2019" name="Int. J. Syst. Evol. Microbiol.">
        <title>The Global Catalogue of Microorganisms (GCM) 10K type strain sequencing project: providing services to taxonomists for standard genome sequencing and annotation.</title>
        <authorList>
            <consortium name="The Broad Institute Genomics Platform"/>
            <consortium name="The Broad Institute Genome Sequencing Center for Infectious Disease"/>
            <person name="Wu L."/>
            <person name="Ma J."/>
        </authorList>
    </citation>
    <scope>NUCLEOTIDE SEQUENCE [LARGE SCALE GENOMIC DNA]</scope>
    <source>
        <strain evidence="12">KCTC 52039</strain>
    </source>
</reference>
<name>A0ABV7J2J9_9RHOB</name>
<dbReference type="InterPro" id="IPR025826">
    <property type="entry name" value="Co_AT_N_dom"/>
</dbReference>
<comment type="function">
    <text evidence="5 8">Required for both de novo synthesis of the corrin ring for the assimilation of exogenous corrinoids. Participates in the adenosylation of a variety of incomplete and complete corrinoids.</text>
</comment>
<keyword evidence="8" id="KW-0067">ATP-binding</keyword>
<dbReference type="PANTHER" id="PTHR46638:SF1">
    <property type="entry name" value="CORRINOID ADENOSYLTRANSFERASE"/>
    <property type="match status" value="1"/>
</dbReference>
<sequence length="216" mass="23811">MSDPILIAESDTDASGDENARHARKMAKKKAARDKIMAGKAGDKGLLIVHTGAGKGKSSSGFGMILRCIAHEMPCAVVQFIKGAWDTGERRIIETHFPDLCEFHAMGEGFTWETQDRARDIAMAEKGWEKAKELIRDPGNRLVLLDEINIALRYDYLDIAEVLAFLAAEKPPLTHVVMTGRNAKPELIEAADLVTEMTLIKHPFRSGIKAQPGVEF</sequence>
<keyword evidence="12" id="KW-1185">Reference proteome</keyword>
<dbReference type="PANTHER" id="PTHR46638">
    <property type="entry name" value="CORRINOID ADENOSYLTRANSFERASE"/>
    <property type="match status" value="1"/>
</dbReference>
<comment type="caution">
    <text evidence="11">The sequence shown here is derived from an EMBL/GenBank/DDBJ whole genome shotgun (WGS) entry which is preliminary data.</text>
</comment>
<comment type="similarity">
    <text evidence="2 8">Belongs to the Cob(I)alamin adenosyltransferase family.</text>
</comment>
<keyword evidence="8" id="KW-0547">Nucleotide-binding</keyword>
<evidence type="ECO:0000256" key="2">
    <source>
        <dbReference type="ARBA" id="ARBA00007487"/>
    </source>
</evidence>
<proteinExistence type="inferred from homology"/>
<feature type="region of interest" description="Disordered" evidence="9">
    <location>
        <begin position="1"/>
        <end position="22"/>
    </location>
</feature>
<dbReference type="Pfam" id="PF02572">
    <property type="entry name" value="CobA_CobO_BtuR"/>
    <property type="match status" value="1"/>
</dbReference>
<organism evidence="11 12">
    <name type="scientific">Cypionkella sinensis</name>
    <dbReference type="NCBI Taxonomy" id="1756043"/>
    <lineage>
        <taxon>Bacteria</taxon>
        <taxon>Pseudomonadati</taxon>
        <taxon>Pseudomonadota</taxon>
        <taxon>Alphaproteobacteria</taxon>
        <taxon>Rhodobacterales</taxon>
        <taxon>Paracoccaceae</taxon>
        <taxon>Cypionkella</taxon>
    </lineage>
</organism>
<comment type="pathway">
    <text evidence="1 8">Cofactor biosynthesis; adenosylcobalamin biosynthesis; adenosylcobalamin from cob(II)yrinate a,c-diamide: step 2/7.</text>
</comment>
<dbReference type="EMBL" id="JBHRTO010000001">
    <property type="protein sequence ID" value="MFC3181179.1"/>
    <property type="molecule type" value="Genomic_DNA"/>
</dbReference>
<dbReference type="InterPro" id="IPR027417">
    <property type="entry name" value="P-loop_NTPase"/>
</dbReference>
<evidence type="ECO:0000313" key="12">
    <source>
        <dbReference type="Proteomes" id="UP001595547"/>
    </source>
</evidence>
<evidence type="ECO:0000256" key="7">
    <source>
        <dbReference type="ARBA" id="ARBA00048692"/>
    </source>
</evidence>
<comment type="catalytic activity">
    <reaction evidence="7 8">
        <text>2 cob(II)alamin + reduced [electron-transfer flavoprotein] + 2 ATP = 2 adenosylcob(III)alamin + 2 triphosphate + oxidized [electron-transfer flavoprotein] + 3 H(+)</text>
        <dbReference type="Rhea" id="RHEA:28671"/>
        <dbReference type="Rhea" id="RHEA-COMP:10685"/>
        <dbReference type="Rhea" id="RHEA-COMP:10686"/>
        <dbReference type="ChEBI" id="CHEBI:15378"/>
        <dbReference type="ChEBI" id="CHEBI:16304"/>
        <dbReference type="ChEBI" id="CHEBI:18036"/>
        <dbReference type="ChEBI" id="CHEBI:18408"/>
        <dbReference type="ChEBI" id="CHEBI:30616"/>
        <dbReference type="ChEBI" id="CHEBI:57692"/>
        <dbReference type="ChEBI" id="CHEBI:58307"/>
        <dbReference type="EC" id="2.5.1.17"/>
    </reaction>
</comment>
<keyword evidence="4 8" id="KW-0627">Porphyrin biosynthesis</keyword>
<protein>
    <recommendedName>
        <fullName evidence="3 8">Corrinoid adenosyltransferase</fullName>
        <ecNumber evidence="3 8">2.5.1.17</ecNumber>
    </recommendedName>
    <alternativeName>
        <fullName evidence="8">Cob(II)alamin adenosyltransferase</fullName>
    </alternativeName>
    <alternativeName>
        <fullName evidence="8">Cob(II)yrinic acid a,c-diamide adenosyltransferase</fullName>
    </alternativeName>
</protein>
<dbReference type="PIRSF" id="PIRSF015617">
    <property type="entry name" value="Adensltrnsf_CobA"/>
    <property type="match status" value="1"/>
</dbReference>
<dbReference type="InterPro" id="IPR003724">
    <property type="entry name" value="CblAdoTrfase_CobA"/>
</dbReference>
<dbReference type="NCBIfam" id="NF004637">
    <property type="entry name" value="PRK05986.1"/>
    <property type="match status" value="1"/>
</dbReference>
<evidence type="ECO:0000256" key="6">
    <source>
        <dbReference type="ARBA" id="ARBA00048555"/>
    </source>
</evidence>
<evidence type="ECO:0000256" key="1">
    <source>
        <dbReference type="ARBA" id="ARBA00005121"/>
    </source>
</evidence>
<accession>A0ABV7J2J9</accession>
<evidence type="ECO:0000256" key="9">
    <source>
        <dbReference type="SAM" id="MobiDB-lite"/>
    </source>
</evidence>
<keyword evidence="8" id="KW-0169">Cobalamin biosynthesis</keyword>
<dbReference type="Pfam" id="PF12557">
    <property type="entry name" value="Co_AT_N"/>
    <property type="match status" value="1"/>
</dbReference>
<evidence type="ECO:0000259" key="10">
    <source>
        <dbReference type="Pfam" id="PF12557"/>
    </source>
</evidence>
<dbReference type="RefSeq" id="WP_380072788.1">
    <property type="nucleotide sequence ID" value="NZ_JBHRTO010000001.1"/>
</dbReference>